<dbReference type="Proteomes" id="UP000013523">
    <property type="component" value="Chromosome"/>
</dbReference>
<dbReference type="HOGENOM" id="CLU_2449426_0_0_9"/>
<keyword evidence="1" id="KW-0812">Transmembrane</keyword>
<evidence type="ECO:0000313" key="2">
    <source>
        <dbReference type="EMBL" id="AGK95316.1"/>
    </source>
</evidence>
<name>R4K0K3_CLOPA</name>
<organism evidence="2 3">
    <name type="scientific">Clostridium pasteurianum BC1</name>
    <dbReference type="NCBI Taxonomy" id="86416"/>
    <lineage>
        <taxon>Bacteria</taxon>
        <taxon>Bacillati</taxon>
        <taxon>Bacillota</taxon>
        <taxon>Clostridia</taxon>
        <taxon>Eubacteriales</taxon>
        <taxon>Clostridiaceae</taxon>
        <taxon>Clostridium</taxon>
    </lineage>
</organism>
<dbReference type="AlphaFoldDB" id="R4K0K3"/>
<feature type="transmembrane region" description="Helical" evidence="1">
    <location>
        <begin position="64"/>
        <end position="86"/>
    </location>
</feature>
<sequence>MIKNDDMAIATLILGIVALILCFIPIINFIGLLFSIIGISLGIKTKIRFHESGTIMKGDSLTTSGIVLSIMGIIVFIIVITIMGVFTASL</sequence>
<keyword evidence="1" id="KW-1133">Transmembrane helix</keyword>
<keyword evidence="3" id="KW-1185">Reference proteome</keyword>
<feature type="transmembrane region" description="Helical" evidence="1">
    <location>
        <begin position="12"/>
        <end position="43"/>
    </location>
</feature>
<evidence type="ECO:0000256" key="1">
    <source>
        <dbReference type="SAM" id="Phobius"/>
    </source>
</evidence>
<evidence type="ECO:0008006" key="4">
    <source>
        <dbReference type="Google" id="ProtNLM"/>
    </source>
</evidence>
<dbReference type="eggNOG" id="ENOG5032BHX">
    <property type="taxonomic scope" value="Bacteria"/>
</dbReference>
<keyword evidence="1" id="KW-0472">Membrane</keyword>
<dbReference type="KEGG" id="cpas:Clopa_0251"/>
<protein>
    <recommendedName>
        <fullName evidence="4">DUF4190 domain-containing protein</fullName>
    </recommendedName>
</protein>
<evidence type="ECO:0000313" key="3">
    <source>
        <dbReference type="Proteomes" id="UP000013523"/>
    </source>
</evidence>
<dbReference type="EMBL" id="CP003261">
    <property type="protein sequence ID" value="AGK95316.1"/>
    <property type="molecule type" value="Genomic_DNA"/>
</dbReference>
<dbReference type="PATRIC" id="fig|86416.3.peg.223"/>
<gene>
    <name evidence="2" type="ORF">Clopa_0251</name>
</gene>
<accession>R4K0K3</accession>
<reference evidence="2 3" key="1">
    <citation type="submission" date="2012-01" db="EMBL/GenBank/DDBJ databases">
        <title>Complete sequence of chromosome of Clostridium pasteurianum BC1.</title>
        <authorList>
            <consortium name="US DOE Joint Genome Institute"/>
            <person name="Lucas S."/>
            <person name="Han J."/>
            <person name="Lapidus A."/>
            <person name="Cheng J.-F."/>
            <person name="Goodwin L."/>
            <person name="Pitluck S."/>
            <person name="Peters L."/>
            <person name="Mikhailova N."/>
            <person name="Teshima H."/>
            <person name="Detter J.C."/>
            <person name="Han C."/>
            <person name="Tapia R."/>
            <person name="Land M."/>
            <person name="Hauser L."/>
            <person name="Kyrpides N."/>
            <person name="Ivanova N."/>
            <person name="Pagani I."/>
            <person name="Dunn J."/>
            <person name="Taghavi S."/>
            <person name="Francis A."/>
            <person name="van der Lelie D."/>
            <person name="Woyke T."/>
        </authorList>
    </citation>
    <scope>NUCLEOTIDE SEQUENCE [LARGE SCALE GENOMIC DNA]</scope>
    <source>
        <strain evidence="2 3">BC1</strain>
    </source>
</reference>
<dbReference type="RefSeq" id="WP_015613643.1">
    <property type="nucleotide sequence ID" value="NC_021182.1"/>
</dbReference>
<proteinExistence type="predicted"/>